<feature type="transmembrane region" description="Helical" evidence="5">
    <location>
        <begin position="20"/>
        <end position="41"/>
    </location>
</feature>
<dbReference type="RefSeq" id="WP_070364433.1">
    <property type="nucleotide sequence ID" value="NZ_CP016070.1"/>
</dbReference>
<feature type="domain" description="RDD" evidence="6">
    <location>
        <begin position="15"/>
        <end position="133"/>
    </location>
</feature>
<dbReference type="AlphaFoldDB" id="A0A1D8S2W8"/>
<dbReference type="Proteomes" id="UP000185608">
    <property type="component" value="Chromosome"/>
</dbReference>
<protein>
    <submittedName>
        <fullName evidence="7">RDD domain containing protein</fullName>
    </submittedName>
</protein>
<evidence type="ECO:0000256" key="2">
    <source>
        <dbReference type="ARBA" id="ARBA00022692"/>
    </source>
</evidence>
<proteinExistence type="predicted"/>
<dbReference type="KEGG" id="halh:HTSR_0486"/>
<dbReference type="STRING" id="1873524.HSR6_0470"/>
<reference evidence="10" key="2">
    <citation type="submission" date="2016-08" db="EMBL/GenBank/DDBJ databases">
        <title>Discovery of first anaerobic lithoheterotrophic haloarchae widely represented in hypersaline habitats.</title>
        <authorList>
            <person name="Sorokin D.Y."/>
            <person name="Kublanov I.V."/>
            <person name="Roman P."/>
            <person name="Sinninghe Damste J.S."/>
            <person name="Golyshin P.N."/>
            <person name="Rojo D."/>
            <person name="Ciordia S."/>
            <person name="Mena Md.C."/>
            <person name="Ferrer M."/>
            <person name="Smedile F."/>
            <person name="Messina E."/>
            <person name="La Cono V."/>
            <person name="Yakimov M.M."/>
        </authorList>
    </citation>
    <scope>NUCLEOTIDE SEQUENCE [LARGE SCALE GENOMIC DNA]</scope>
    <source>
        <strain evidence="10">HSR6</strain>
    </source>
</reference>
<dbReference type="EMBL" id="CP016070">
    <property type="protein sequence ID" value="AOW79683.1"/>
    <property type="molecule type" value="Genomic_DNA"/>
</dbReference>
<dbReference type="Pfam" id="PF06271">
    <property type="entry name" value="RDD"/>
    <property type="match status" value="1"/>
</dbReference>
<dbReference type="KEGG" id="hhsr:HSR6_0470"/>
<evidence type="ECO:0000313" key="10">
    <source>
        <dbReference type="Proteomes" id="UP000186165"/>
    </source>
</evidence>
<keyword evidence="2 5" id="KW-0812">Transmembrane</keyword>
<evidence type="ECO:0000256" key="3">
    <source>
        <dbReference type="ARBA" id="ARBA00022989"/>
    </source>
</evidence>
<comment type="subcellular location">
    <subcellularLocation>
        <location evidence="1">Membrane</location>
        <topology evidence="1">Multi-pass membrane protein</topology>
    </subcellularLocation>
</comment>
<feature type="transmembrane region" description="Helical" evidence="5">
    <location>
        <begin position="47"/>
        <end position="68"/>
    </location>
</feature>
<gene>
    <name evidence="8" type="ORF">HSR6_0470</name>
    <name evidence="7" type="ORF">HTSR_0486</name>
</gene>
<dbReference type="PANTHER" id="PTHR38480:SF1">
    <property type="entry name" value="SLR0254 PROTEIN"/>
    <property type="match status" value="1"/>
</dbReference>
<keyword evidence="4 5" id="KW-0472">Membrane</keyword>
<sequence>MVRSNPRLETRNDTLIARLLAFAVDAVLLTVGLAVLGGVTATVAPRLVGVVGLLIWPLALGYFVVFEWTSGQTPGKRLFGITVVQADGRPASLLAAILRNVLRIVDALPTAYLLGGVLIYRSDDGQRLGDVIGNTVVVKTGS</sequence>
<dbReference type="Proteomes" id="UP000186165">
    <property type="component" value="Chromosome"/>
</dbReference>
<reference evidence="8" key="3">
    <citation type="journal article" date="2017" name="ISME J.">
        <title>Discovery of anaerobic lithoheterotrophic haloarchaea, ubiquitous in hypersaline habitats.</title>
        <authorList>
            <person name="Sorokin D.Y."/>
            <person name="Messina E."/>
            <person name="Smedile F."/>
            <person name="Roman P."/>
            <person name="Damste J.S.S."/>
            <person name="Ciordia S."/>
            <person name="Mena M.C."/>
            <person name="Ferrer M."/>
            <person name="Golyshin P.N."/>
            <person name="Kublanov I.V."/>
            <person name="Samarov N.I."/>
            <person name="Toshchakov S.V."/>
            <person name="La Cono V."/>
            <person name="Yakimov M.M."/>
        </authorList>
    </citation>
    <scope>NUCLEOTIDE SEQUENCE</scope>
    <source>
        <strain evidence="8">HSR6</strain>
    </source>
</reference>
<organism evidence="7 9">
    <name type="scientific">Halodesulfurarchaeum formicicum</name>
    <dbReference type="NCBI Taxonomy" id="1873524"/>
    <lineage>
        <taxon>Archaea</taxon>
        <taxon>Methanobacteriati</taxon>
        <taxon>Methanobacteriota</taxon>
        <taxon>Stenosarchaea group</taxon>
        <taxon>Halobacteria</taxon>
        <taxon>Halobacteriales</taxon>
        <taxon>Halobacteriaceae</taxon>
        <taxon>Halodesulfurarchaeum</taxon>
    </lineage>
</organism>
<keyword evidence="3 5" id="KW-1133">Transmembrane helix</keyword>
<evidence type="ECO:0000256" key="4">
    <source>
        <dbReference type="ARBA" id="ARBA00023136"/>
    </source>
</evidence>
<name>A0A1D8S2W8_9EURY</name>
<dbReference type="EMBL" id="CP016804">
    <property type="protein sequence ID" value="APE94933.1"/>
    <property type="molecule type" value="Genomic_DNA"/>
</dbReference>
<evidence type="ECO:0000259" key="6">
    <source>
        <dbReference type="Pfam" id="PF06271"/>
    </source>
</evidence>
<evidence type="ECO:0000256" key="1">
    <source>
        <dbReference type="ARBA" id="ARBA00004141"/>
    </source>
</evidence>
<dbReference type="InterPro" id="IPR010432">
    <property type="entry name" value="RDD"/>
</dbReference>
<dbReference type="OrthoDB" id="288430at2157"/>
<evidence type="ECO:0000313" key="8">
    <source>
        <dbReference type="EMBL" id="APE94933.1"/>
    </source>
</evidence>
<dbReference type="PANTHER" id="PTHR38480">
    <property type="entry name" value="SLR0254 PROTEIN"/>
    <property type="match status" value="1"/>
</dbReference>
<evidence type="ECO:0000256" key="5">
    <source>
        <dbReference type="SAM" id="Phobius"/>
    </source>
</evidence>
<keyword evidence="10" id="KW-1185">Reference proteome</keyword>
<dbReference type="GeneID" id="30416994"/>
<evidence type="ECO:0000313" key="9">
    <source>
        <dbReference type="Proteomes" id="UP000185608"/>
    </source>
</evidence>
<reference evidence="7 9" key="1">
    <citation type="submission" date="2016-06" db="EMBL/GenBank/DDBJ databases">
        <title>Discovery of anaerobic lithoheterotrophic haloarchaeon capable of sulfur respiration by hydrogen and formate.</title>
        <authorList>
            <person name="Sorokin D.Y."/>
            <person name="Kublanov I.V."/>
            <person name="Roman P."/>
            <person name="Sinninghe Damste J.S."/>
            <person name="Golyshin P.N."/>
            <person name="Rojo D."/>
            <person name="Ciordia S."/>
            <person name="Mena Md.C."/>
            <person name="Ferrer M."/>
            <person name="Smedile F."/>
            <person name="Messina E."/>
            <person name="La Cono V."/>
            <person name="Yakimov M.M."/>
        </authorList>
    </citation>
    <scope>NUCLEOTIDE SEQUENCE [LARGE SCALE GENOMIC DNA]</scope>
    <source>
        <strain evidence="7 9">HTSR1</strain>
    </source>
</reference>
<accession>A0A1D8S2W8</accession>
<evidence type="ECO:0000313" key="7">
    <source>
        <dbReference type="EMBL" id="AOW79683.1"/>
    </source>
</evidence>
<accession>A0A1J1AAL6</accession>
<dbReference type="GO" id="GO:0016020">
    <property type="term" value="C:membrane"/>
    <property type="evidence" value="ECO:0007669"/>
    <property type="project" value="UniProtKB-SubCell"/>
</dbReference>